<keyword evidence="1" id="KW-0472">Membrane</keyword>
<evidence type="ECO:0000313" key="2">
    <source>
        <dbReference type="EMBL" id="PYI06680.1"/>
    </source>
</evidence>
<dbReference type="OrthoDB" id="3501153at2759"/>
<dbReference type="PANTHER" id="PTHR35896">
    <property type="entry name" value="IG-LIKE DOMAIN-CONTAINING PROTEIN"/>
    <property type="match status" value="1"/>
</dbReference>
<proteinExistence type="predicted"/>
<keyword evidence="3" id="KW-1185">Reference proteome</keyword>
<gene>
    <name evidence="2" type="ORF">BO78DRAFT_272572</name>
</gene>
<feature type="non-terminal residue" evidence="2">
    <location>
        <position position="1"/>
    </location>
</feature>
<dbReference type="STRING" id="1448318.A0A319EB76"/>
<keyword evidence="1" id="KW-1133">Transmembrane helix</keyword>
<dbReference type="VEuPathDB" id="FungiDB:BO78DRAFT_272572"/>
<feature type="non-terminal residue" evidence="2">
    <location>
        <position position="179"/>
    </location>
</feature>
<dbReference type="InterPro" id="IPR053008">
    <property type="entry name" value="Phomopsin_biosynth_assoc"/>
</dbReference>
<sequence length="179" mass="20434">RSRSSRLVLLFSTILTIISATTYIIYLLTSPTQPVFQCGSTFAEAKALGCHFDIMSFSWLPTPCFDSELMNEFLNVSDWKWYTSHGGQSTVPKERVLAGEYDQLWVTWEYHRVHCTYMWKKLHRAILTDDVHVDGYIANMHHTHHCSMVLLEGDVPRMEPSTAIQAKIPSCGRGALHAE</sequence>
<protein>
    <submittedName>
        <fullName evidence="2">Uncharacterized protein</fullName>
    </submittedName>
</protein>
<dbReference type="AlphaFoldDB" id="A0A319EB76"/>
<organism evidence="2 3">
    <name type="scientific">Aspergillus sclerotiicarbonarius (strain CBS 121057 / IBT 28362)</name>
    <dbReference type="NCBI Taxonomy" id="1448318"/>
    <lineage>
        <taxon>Eukaryota</taxon>
        <taxon>Fungi</taxon>
        <taxon>Dikarya</taxon>
        <taxon>Ascomycota</taxon>
        <taxon>Pezizomycotina</taxon>
        <taxon>Eurotiomycetes</taxon>
        <taxon>Eurotiomycetidae</taxon>
        <taxon>Eurotiales</taxon>
        <taxon>Aspergillaceae</taxon>
        <taxon>Aspergillus</taxon>
        <taxon>Aspergillus subgen. Circumdati</taxon>
    </lineage>
</organism>
<keyword evidence="1" id="KW-0812">Transmembrane</keyword>
<feature type="transmembrane region" description="Helical" evidence="1">
    <location>
        <begin position="7"/>
        <end position="28"/>
    </location>
</feature>
<reference evidence="2 3" key="1">
    <citation type="submission" date="2018-02" db="EMBL/GenBank/DDBJ databases">
        <title>The genomes of Aspergillus section Nigri reveals drivers in fungal speciation.</title>
        <authorList>
            <consortium name="DOE Joint Genome Institute"/>
            <person name="Vesth T.C."/>
            <person name="Nybo J."/>
            <person name="Theobald S."/>
            <person name="Brandl J."/>
            <person name="Frisvad J.C."/>
            <person name="Nielsen K.F."/>
            <person name="Lyhne E.K."/>
            <person name="Kogle M.E."/>
            <person name="Kuo A."/>
            <person name="Riley R."/>
            <person name="Clum A."/>
            <person name="Nolan M."/>
            <person name="Lipzen A."/>
            <person name="Salamov A."/>
            <person name="Henrissat B."/>
            <person name="Wiebenga A."/>
            <person name="De vries R.P."/>
            <person name="Grigoriev I.V."/>
            <person name="Mortensen U.H."/>
            <person name="Andersen M.R."/>
            <person name="Baker S.E."/>
        </authorList>
    </citation>
    <scope>NUCLEOTIDE SEQUENCE [LARGE SCALE GENOMIC DNA]</scope>
    <source>
        <strain evidence="2 3">CBS 121057</strain>
    </source>
</reference>
<evidence type="ECO:0000313" key="3">
    <source>
        <dbReference type="Proteomes" id="UP000248423"/>
    </source>
</evidence>
<dbReference type="EMBL" id="KZ826347">
    <property type="protein sequence ID" value="PYI06680.1"/>
    <property type="molecule type" value="Genomic_DNA"/>
</dbReference>
<evidence type="ECO:0000256" key="1">
    <source>
        <dbReference type="SAM" id="Phobius"/>
    </source>
</evidence>
<name>A0A319EB76_ASPSB</name>
<dbReference type="PANTHER" id="PTHR35896:SF3">
    <property type="entry name" value="MAJOR FACILITATOR SUPERFAMILY TRANSPORTER"/>
    <property type="match status" value="1"/>
</dbReference>
<dbReference type="Proteomes" id="UP000248423">
    <property type="component" value="Unassembled WGS sequence"/>
</dbReference>
<accession>A0A319EB76</accession>